<evidence type="ECO:0000313" key="2">
    <source>
        <dbReference type="EMBL" id="MXN20552.1"/>
    </source>
</evidence>
<evidence type="ECO:0000259" key="1">
    <source>
        <dbReference type="Pfam" id="PF00535"/>
    </source>
</evidence>
<proteinExistence type="predicted"/>
<feature type="domain" description="Glycosyltransferase 2-like" evidence="1">
    <location>
        <begin position="6"/>
        <end position="166"/>
    </location>
</feature>
<dbReference type="AlphaFoldDB" id="A0A6L7GA29"/>
<dbReference type="InterPro" id="IPR029044">
    <property type="entry name" value="Nucleotide-diphossugar_trans"/>
</dbReference>
<accession>A0A6L7GA29</accession>
<sequence>MTRITAITTCYREGPLLGPALRSVLAQQGPELEVLLVADGADAATLAEAEGLCDPRLRLLRQANDGLSSARNRALEQARGDWICFLDADDLRPPWALARMLAAAGPAELVLCPGHLSEPDDSLHPFYDRALLDQLAARPSDDPLRRPLAQLSEPQSANKLIRRSLIARHRLRFPNGHFFEDILFHTLAVTHARGLAVSDSPGFTYHRRHGHRQITGGADTRRFDTLAVTRMTLQRVAAEARDPLLRLSVLLSCARLIQWSESVIAHPHRAAFRDMTVAMLALSDPIYRVLPALPEPLAPLAPLHDWLSGLLRDPRLPPHPQEIPHVRPGFRQRLWPQRRA</sequence>
<reference evidence="2 3" key="1">
    <citation type="submission" date="2019-12" db="EMBL/GenBank/DDBJ databases">
        <authorList>
            <person name="Li M."/>
        </authorList>
    </citation>
    <scope>NUCLEOTIDE SEQUENCE [LARGE SCALE GENOMIC DNA]</scope>
    <source>
        <strain evidence="2 3">GBMRC 2024</strain>
    </source>
</reference>
<name>A0A6L7GA29_9RHOB</name>
<keyword evidence="3" id="KW-1185">Reference proteome</keyword>
<dbReference type="Proteomes" id="UP000477911">
    <property type="component" value="Unassembled WGS sequence"/>
</dbReference>
<dbReference type="PANTHER" id="PTHR43685:SF2">
    <property type="entry name" value="GLYCOSYLTRANSFERASE 2-LIKE DOMAIN-CONTAINING PROTEIN"/>
    <property type="match status" value="1"/>
</dbReference>
<dbReference type="Gene3D" id="3.90.550.10">
    <property type="entry name" value="Spore Coat Polysaccharide Biosynthesis Protein SpsA, Chain A"/>
    <property type="match status" value="1"/>
</dbReference>
<dbReference type="Pfam" id="PF00535">
    <property type="entry name" value="Glycos_transf_2"/>
    <property type="match status" value="1"/>
</dbReference>
<comment type="caution">
    <text evidence="2">The sequence shown here is derived from an EMBL/GenBank/DDBJ whole genome shotgun (WGS) entry which is preliminary data.</text>
</comment>
<protein>
    <submittedName>
        <fullName evidence="2">Glycosyltransferase</fullName>
    </submittedName>
</protein>
<dbReference type="GO" id="GO:0016740">
    <property type="term" value="F:transferase activity"/>
    <property type="evidence" value="ECO:0007669"/>
    <property type="project" value="UniProtKB-KW"/>
</dbReference>
<organism evidence="2 3">
    <name type="scientific">Pseudooceanicola albus</name>
    <dbReference type="NCBI Taxonomy" id="2692189"/>
    <lineage>
        <taxon>Bacteria</taxon>
        <taxon>Pseudomonadati</taxon>
        <taxon>Pseudomonadota</taxon>
        <taxon>Alphaproteobacteria</taxon>
        <taxon>Rhodobacterales</taxon>
        <taxon>Paracoccaceae</taxon>
        <taxon>Pseudooceanicola</taxon>
    </lineage>
</organism>
<dbReference type="InterPro" id="IPR050834">
    <property type="entry name" value="Glycosyltransf_2"/>
</dbReference>
<dbReference type="EMBL" id="WUMU01000030">
    <property type="protein sequence ID" value="MXN20552.1"/>
    <property type="molecule type" value="Genomic_DNA"/>
</dbReference>
<dbReference type="RefSeq" id="WP_160896669.1">
    <property type="nucleotide sequence ID" value="NZ_WUMU01000030.1"/>
</dbReference>
<gene>
    <name evidence="2" type="ORF">GR170_22205</name>
</gene>
<evidence type="ECO:0000313" key="3">
    <source>
        <dbReference type="Proteomes" id="UP000477911"/>
    </source>
</evidence>
<keyword evidence="2" id="KW-0808">Transferase</keyword>
<dbReference type="PANTHER" id="PTHR43685">
    <property type="entry name" value="GLYCOSYLTRANSFERASE"/>
    <property type="match status" value="1"/>
</dbReference>
<dbReference type="CDD" id="cd00761">
    <property type="entry name" value="Glyco_tranf_GTA_type"/>
    <property type="match status" value="1"/>
</dbReference>
<dbReference type="SUPFAM" id="SSF53448">
    <property type="entry name" value="Nucleotide-diphospho-sugar transferases"/>
    <property type="match status" value="1"/>
</dbReference>
<dbReference type="InterPro" id="IPR001173">
    <property type="entry name" value="Glyco_trans_2-like"/>
</dbReference>